<evidence type="ECO:0000313" key="2">
    <source>
        <dbReference type="Proteomes" id="UP000254569"/>
    </source>
</evidence>
<proteinExistence type="predicted"/>
<gene>
    <name evidence="1" type="ORF">NCTC13296_04385</name>
</gene>
<protein>
    <submittedName>
        <fullName evidence="1">Transposase, N-terminal</fullName>
    </submittedName>
</protein>
<dbReference type="Proteomes" id="UP000254569">
    <property type="component" value="Unassembled WGS sequence"/>
</dbReference>
<dbReference type="EMBL" id="UGVI01000002">
    <property type="protein sequence ID" value="SUF09188.1"/>
    <property type="molecule type" value="Genomic_DNA"/>
</dbReference>
<keyword evidence="2" id="KW-1185">Reference proteome</keyword>
<dbReference type="OrthoDB" id="4469055at2"/>
<evidence type="ECO:0000313" key="1">
    <source>
        <dbReference type="EMBL" id="SUF09188.1"/>
    </source>
</evidence>
<sequence length="79" mass="9314">MPLQLEETPITQWDWDDAHLINTARDIHAADPPFGYRFIADELRSGHHRRREQRVRLCSQEGIWSVFAKMRAEPESWAA</sequence>
<accession>A0A379PPG4</accession>
<organism evidence="1 2">
    <name type="scientific">Rhodococcus gordoniae</name>
    <dbReference type="NCBI Taxonomy" id="223392"/>
    <lineage>
        <taxon>Bacteria</taxon>
        <taxon>Bacillati</taxon>
        <taxon>Actinomycetota</taxon>
        <taxon>Actinomycetes</taxon>
        <taxon>Mycobacteriales</taxon>
        <taxon>Nocardiaceae</taxon>
        <taxon>Rhodococcus</taxon>
    </lineage>
</organism>
<reference evidence="1 2" key="1">
    <citation type="submission" date="2018-06" db="EMBL/GenBank/DDBJ databases">
        <authorList>
            <consortium name="Pathogen Informatics"/>
            <person name="Doyle S."/>
        </authorList>
    </citation>
    <scope>NUCLEOTIDE SEQUENCE [LARGE SCALE GENOMIC DNA]</scope>
    <source>
        <strain evidence="1 2">NCTC13296</strain>
    </source>
</reference>
<name>A0A379PPG4_9NOCA</name>
<dbReference type="AlphaFoldDB" id="A0A379PPG4"/>